<dbReference type="RefSeq" id="WP_062145075.1">
    <property type="nucleotide sequence ID" value="NZ_CP013002.1"/>
</dbReference>
<dbReference type="KEGG" id="chq:AQ619_04925"/>
<feature type="domain" description="Methyltransferase FkbM" evidence="1">
    <location>
        <begin position="21"/>
        <end position="180"/>
    </location>
</feature>
<dbReference type="Proteomes" id="UP000056905">
    <property type="component" value="Chromosome"/>
</dbReference>
<organism evidence="2 3">
    <name type="scientific">Caulobacter henricii</name>
    <dbReference type="NCBI Taxonomy" id="69395"/>
    <lineage>
        <taxon>Bacteria</taxon>
        <taxon>Pseudomonadati</taxon>
        <taxon>Pseudomonadota</taxon>
        <taxon>Alphaproteobacteria</taxon>
        <taxon>Caulobacterales</taxon>
        <taxon>Caulobacteraceae</taxon>
        <taxon>Caulobacter</taxon>
    </lineage>
</organism>
<dbReference type="InterPro" id="IPR006342">
    <property type="entry name" value="FkbM_mtfrase"/>
</dbReference>
<sequence>MSRPHLEALRREGYAPRTLLDVGAHLGEFTQGFLEVFPGCLPTLIEPNPHCREALLRLPFERHAVAASDGAGTGVLFLSKDWLQSTGSSLYRENTAYFDDETAIRHEVEKARIDDLLAGRQFDFVKIDTQGSELDVLVGGETVLAKADFILIEVALVDYNLGGAQAEDIFAKMAQMGFRCADVMEFSRFPQVQDNALLQIDVLFERADRLRRPESRPVGARADEVLALAERLFNEERPADAQVLFEHLLGGTHDYAAWVGLSRCHLAAGRGLEALRALVRAKAITPDIQALWPLIQQQTAYGSQVFNRHISLGEIALAEPYASVMADLMPGGVQMVSAAMGCHQALGQMDQALAFARRLNVLDPSHAGALTLLADEARARGDQAAEIRHRAVLAVSPDKDIHPLVRLRDFHEAMSLLLCRPLADADIALLSSLAAEVPNVAVGDLLSDPEWADWVHHYRALLGALDIASIVEPTPPPAADPPAQYLTATGQALDTAGLQALADRLAVNVVFFAAADEKYVEQYGRWYALSVLRHSDVSSLVVIHVIGGGERLAQAVKAVGVTDERLIFVGDDFEASAVLTRCYDAPPKGLIALPVAHFQSVRFQRLGGLLQTLGRPIFVSDIDLLLQRGVSDLLQTWVQADVVFNENGKNLAAGSRITANLLLVNPTANAIRLFAYLRAYLDDRLGREVVTRWIDQVALLLGRHHLMRHVPDAVLGCFDTTSDINNIMFESYQEHPFRFLSLYHGFDTSSLENDPRVLGPEAS</sequence>
<dbReference type="STRING" id="69395.AQ619_04925"/>
<protein>
    <recommendedName>
        <fullName evidence="1">Methyltransferase FkbM domain-containing protein</fullName>
    </recommendedName>
</protein>
<dbReference type="Gene3D" id="3.40.50.150">
    <property type="entry name" value="Vaccinia Virus protein VP39"/>
    <property type="match status" value="1"/>
</dbReference>
<dbReference type="PANTHER" id="PTHR36973:SF4">
    <property type="entry name" value="NODULATION PROTEIN"/>
    <property type="match status" value="1"/>
</dbReference>
<dbReference type="InterPro" id="IPR053188">
    <property type="entry name" value="FkbM_Methyltransferase"/>
</dbReference>
<evidence type="ECO:0000259" key="1">
    <source>
        <dbReference type="Pfam" id="PF05050"/>
    </source>
</evidence>
<dbReference type="InterPro" id="IPR011990">
    <property type="entry name" value="TPR-like_helical_dom_sf"/>
</dbReference>
<proteinExistence type="predicted"/>
<dbReference type="PANTHER" id="PTHR36973">
    <property type="entry name" value="SLL1456 PROTEIN-RELATED"/>
    <property type="match status" value="1"/>
</dbReference>
<accession>A0A0P0NXE1</accession>
<dbReference type="AlphaFoldDB" id="A0A0P0NXE1"/>
<reference evidence="2 3" key="1">
    <citation type="submission" date="2015-10" db="EMBL/GenBank/DDBJ databases">
        <title>Conservation of the essential genome among Caulobacter and Brevundimonas species.</title>
        <authorList>
            <person name="Scott D."/>
            <person name="Ely B."/>
        </authorList>
    </citation>
    <scope>NUCLEOTIDE SEQUENCE [LARGE SCALE GENOMIC DNA]</scope>
    <source>
        <strain evidence="2 3">CB4</strain>
    </source>
</reference>
<evidence type="ECO:0000313" key="2">
    <source>
        <dbReference type="EMBL" id="ALL12751.1"/>
    </source>
</evidence>
<dbReference type="Pfam" id="PF05050">
    <property type="entry name" value="Methyltransf_21"/>
    <property type="match status" value="1"/>
</dbReference>
<dbReference type="NCBIfam" id="TIGR01444">
    <property type="entry name" value="fkbM_fam"/>
    <property type="match status" value="1"/>
</dbReference>
<keyword evidence="3" id="KW-1185">Reference proteome</keyword>
<dbReference type="SUPFAM" id="SSF53335">
    <property type="entry name" value="S-adenosyl-L-methionine-dependent methyltransferases"/>
    <property type="match status" value="1"/>
</dbReference>
<dbReference type="EMBL" id="CP013002">
    <property type="protein sequence ID" value="ALL12751.1"/>
    <property type="molecule type" value="Genomic_DNA"/>
</dbReference>
<dbReference type="Gene3D" id="1.25.40.10">
    <property type="entry name" value="Tetratricopeptide repeat domain"/>
    <property type="match status" value="1"/>
</dbReference>
<dbReference type="InterPro" id="IPR029063">
    <property type="entry name" value="SAM-dependent_MTases_sf"/>
</dbReference>
<evidence type="ECO:0000313" key="3">
    <source>
        <dbReference type="Proteomes" id="UP000056905"/>
    </source>
</evidence>
<dbReference type="SUPFAM" id="SSF48452">
    <property type="entry name" value="TPR-like"/>
    <property type="match status" value="1"/>
</dbReference>
<name>A0A0P0NXE1_9CAUL</name>
<dbReference type="GO" id="GO:0008171">
    <property type="term" value="F:O-methyltransferase activity"/>
    <property type="evidence" value="ECO:0007669"/>
    <property type="project" value="TreeGrafter"/>
</dbReference>
<gene>
    <name evidence="2" type="ORF">AQ619_04925</name>
</gene>